<dbReference type="InterPro" id="IPR004518">
    <property type="entry name" value="MazG-like_dom"/>
</dbReference>
<evidence type="ECO:0000313" key="2">
    <source>
        <dbReference type="EMBL" id="VHO00012.1"/>
    </source>
</evidence>
<dbReference type="GO" id="GO:0046076">
    <property type="term" value="P:dTTP catabolic process"/>
    <property type="evidence" value="ECO:0007669"/>
    <property type="project" value="TreeGrafter"/>
</dbReference>
<protein>
    <submittedName>
        <fullName evidence="2">Nucleoside triphosphate pyrophosphohydrolase</fullName>
    </submittedName>
</protein>
<gene>
    <name evidence="2" type="primary">mazG</name>
    <name evidence="2" type="ORF">LC603019_00412</name>
</gene>
<keyword evidence="3" id="KW-1185">Reference proteome</keyword>
<dbReference type="GO" id="GO:0046081">
    <property type="term" value="P:dUTP catabolic process"/>
    <property type="evidence" value="ECO:0007669"/>
    <property type="project" value="TreeGrafter"/>
</dbReference>
<dbReference type="PANTHER" id="PTHR30522">
    <property type="entry name" value="NUCLEOSIDE TRIPHOSPHATE PYROPHOSPHOHYDROLASE"/>
    <property type="match status" value="1"/>
</dbReference>
<evidence type="ECO:0000259" key="1">
    <source>
        <dbReference type="Pfam" id="PF03819"/>
    </source>
</evidence>
<dbReference type="GeneID" id="84894401"/>
<dbReference type="GO" id="GO:0046047">
    <property type="term" value="P:TTP catabolic process"/>
    <property type="evidence" value="ECO:0007669"/>
    <property type="project" value="TreeGrafter"/>
</dbReference>
<dbReference type="SUPFAM" id="SSF101386">
    <property type="entry name" value="all-alpha NTP pyrophosphatases"/>
    <property type="match status" value="1"/>
</dbReference>
<accession>A0A5E3ZVS1</accession>
<dbReference type="Gene3D" id="1.10.287.1080">
    <property type="entry name" value="MazG-like"/>
    <property type="match status" value="1"/>
</dbReference>
<reference evidence="2 3" key="1">
    <citation type="submission" date="2019-04" db="EMBL/GenBank/DDBJ databases">
        <authorList>
            <person name="Seth-Smith MB H."/>
            <person name="Seth-Smith H."/>
        </authorList>
    </citation>
    <scope>NUCLEOTIDE SEQUENCE [LARGE SCALE GENOMIC DNA]</scope>
    <source>
        <strain evidence="2">USB-603019</strain>
    </source>
</reference>
<dbReference type="InterPro" id="IPR011551">
    <property type="entry name" value="NTP_PyrPHydrolase_MazG"/>
</dbReference>
<dbReference type="OrthoDB" id="9808939at2"/>
<dbReference type="CDD" id="cd11528">
    <property type="entry name" value="NTP-PPase_MazG_Nterm"/>
    <property type="match status" value="1"/>
</dbReference>
<dbReference type="AlphaFoldDB" id="A0A5E3ZVS1"/>
<keyword evidence="2" id="KW-0378">Hydrolase</keyword>
<dbReference type="GO" id="GO:0047429">
    <property type="term" value="F:nucleoside triphosphate diphosphatase activity"/>
    <property type="evidence" value="ECO:0007669"/>
    <property type="project" value="TreeGrafter"/>
</dbReference>
<proteinExistence type="predicted"/>
<name>A0A5E3ZVS1_9ACTN</name>
<dbReference type="InterPro" id="IPR048015">
    <property type="entry name" value="NTP-PPase_MazG-like_N"/>
</dbReference>
<dbReference type="RefSeq" id="WP_053961589.1">
    <property type="nucleotide sequence ID" value="NZ_CAJPTR010000001.1"/>
</dbReference>
<sequence>MAEIVTVWQLDSRFPTLLTAELVPALQSSRGCVVTSEIAEHYPTLQSWGELKRTDEEWTPETAPHVPADTRYILTSLGRADWDAAYPQCDGDVDEWVWRRIELPAGMSMVEAAQVMTEVRQQGPWESEQTHESLVPYLLEETYELVDAIRDASAGTTEIVSELGDVFLEVLFHAAVGESSSGEAHFTYDDVADSLLNKLKRRMPYAFNGGRFPATAAEQDEFWQASKRRENRSPLDGIVRSQPALSLAAQVVHRARRAGVADSDIPPILRRVADAAEDGKGSAEEKLRKVSLDFLSRVRGK</sequence>
<dbReference type="GO" id="GO:0046061">
    <property type="term" value="P:dATP catabolic process"/>
    <property type="evidence" value="ECO:0007669"/>
    <property type="project" value="TreeGrafter"/>
</dbReference>
<dbReference type="Proteomes" id="UP000324288">
    <property type="component" value="Chromosome"/>
</dbReference>
<dbReference type="GO" id="GO:0046052">
    <property type="term" value="P:UTP catabolic process"/>
    <property type="evidence" value="ECO:0007669"/>
    <property type="project" value="TreeGrafter"/>
</dbReference>
<dbReference type="PANTHER" id="PTHR30522:SF0">
    <property type="entry name" value="NUCLEOSIDE TRIPHOSPHATE PYROPHOSPHOHYDROLASE"/>
    <property type="match status" value="1"/>
</dbReference>
<evidence type="ECO:0000313" key="3">
    <source>
        <dbReference type="Proteomes" id="UP000324288"/>
    </source>
</evidence>
<organism evidence="2 3">
    <name type="scientific">Lawsonella clevelandensis</name>
    <dbReference type="NCBI Taxonomy" id="1528099"/>
    <lineage>
        <taxon>Bacteria</taxon>
        <taxon>Bacillati</taxon>
        <taxon>Actinomycetota</taxon>
        <taxon>Actinomycetes</taxon>
        <taxon>Mycobacteriales</taxon>
        <taxon>Lawsonellaceae</taxon>
        <taxon>Lawsonella</taxon>
    </lineage>
</organism>
<dbReference type="GO" id="GO:0006203">
    <property type="term" value="P:dGTP catabolic process"/>
    <property type="evidence" value="ECO:0007669"/>
    <property type="project" value="TreeGrafter"/>
</dbReference>
<dbReference type="EMBL" id="LR584267">
    <property type="protein sequence ID" value="VHO00012.1"/>
    <property type="molecule type" value="Genomic_DNA"/>
</dbReference>
<feature type="domain" description="NTP pyrophosphohydrolase MazG-like" evidence="1">
    <location>
        <begin position="129"/>
        <end position="207"/>
    </location>
</feature>
<dbReference type="Pfam" id="PF03819">
    <property type="entry name" value="MazG"/>
    <property type="match status" value="1"/>
</dbReference>